<sequence length="114" mass="12978">MREMYLILNPIEREELETKMRSKDALATTEVEYGNYKTEMEEFKTKLMKKEKIISSFKAVVVVLIAAFGVVLDYESMVWILKTSKESNQMPYQISKGSGGALSFFFLLGLASST</sequence>
<name>A0A699GMD9_TANCI</name>
<keyword evidence="1" id="KW-0472">Membrane</keyword>
<evidence type="ECO:0000256" key="1">
    <source>
        <dbReference type="SAM" id="Phobius"/>
    </source>
</evidence>
<organism evidence="2">
    <name type="scientific">Tanacetum cinerariifolium</name>
    <name type="common">Dalmatian daisy</name>
    <name type="synonym">Chrysanthemum cinerariifolium</name>
    <dbReference type="NCBI Taxonomy" id="118510"/>
    <lineage>
        <taxon>Eukaryota</taxon>
        <taxon>Viridiplantae</taxon>
        <taxon>Streptophyta</taxon>
        <taxon>Embryophyta</taxon>
        <taxon>Tracheophyta</taxon>
        <taxon>Spermatophyta</taxon>
        <taxon>Magnoliopsida</taxon>
        <taxon>eudicotyledons</taxon>
        <taxon>Gunneridae</taxon>
        <taxon>Pentapetalae</taxon>
        <taxon>asterids</taxon>
        <taxon>campanulids</taxon>
        <taxon>Asterales</taxon>
        <taxon>Asteraceae</taxon>
        <taxon>Asteroideae</taxon>
        <taxon>Anthemideae</taxon>
        <taxon>Anthemidinae</taxon>
        <taxon>Tanacetum</taxon>
    </lineage>
</organism>
<feature type="transmembrane region" description="Helical" evidence="1">
    <location>
        <begin position="53"/>
        <end position="72"/>
    </location>
</feature>
<proteinExistence type="predicted"/>
<feature type="transmembrane region" description="Helical" evidence="1">
    <location>
        <begin position="92"/>
        <end position="111"/>
    </location>
</feature>
<evidence type="ECO:0000313" key="2">
    <source>
        <dbReference type="EMBL" id="GEV34143.1"/>
    </source>
</evidence>
<keyword evidence="1" id="KW-1133">Transmembrane helix</keyword>
<protein>
    <submittedName>
        <fullName evidence="2">Uncharacterized protein</fullName>
    </submittedName>
</protein>
<dbReference type="EMBL" id="BKCJ010020830">
    <property type="protein sequence ID" value="GEV34143.1"/>
    <property type="molecule type" value="Genomic_DNA"/>
</dbReference>
<gene>
    <name evidence="2" type="ORF">Tci_106120</name>
</gene>
<accession>A0A699GMD9</accession>
<keyword evidence="1" id="KW-0812">Transmembrane</keyword>
<comment type="caution">
    <text evidence="2">The sequence shown here is derived from an EMBL/GenBank/DDBJ whole genome shotgun (WGS) entry which is preliminary data.</text>
</comment>
<reference evidence="2" key="1">
    <citation type="journal article" date="2019" name="Sci. Rep.">
        <title>Draft genome of Tanacetum cinerariifolium, the natural source of mosquito coil.</title>
        <authorList>
            <person name="Yamashiro T."/>
            <person name="Shiraishi A."/>
            <person name="Satake H."/>
            <person name="Nakayama K."/>
        </authorList>
    </citation>
    <scope>NUCLEOTIDE SEQUENCE</scope>
</reference>
<dbReference type="AlphaFoldDB" id="A0A699GMD9"/>